<dbReference type="InterPro" id="IPR056813">
    <property type="entry name" value="GIL1_IRKI_C"/>
</dbReference>
<dbReference type="EMBL" id="JABTTQ020002746">
    <property type="protein sequence ID" value="KAK6122169.1"/>
    <property type="molecule type" value="Genomic_DNA"/>
</dbReference>
<dbReference type="Pfam" id="PF24994">
    <property type="entry name" value="GIL1_IRKI_C"/>
    <property type="match status" value="1"/>
</dbReference>
<name>A0ABR0UHV8_REHGL</name>
<accession>A0ABR0UHV8</accession>
<dbReference type="InterPro" id="IPR040225">
    <property type="entry name" value="GIL1-like"/>
</dbReference>
<feature type="coiled-coil region" evidence="1">
    <location>
        <begin position="167"/>
        <end position="215"/>
    </location>
</feature>
<evidence type="ECO:0000313" key="5">
    <source>
        <dbReference type="Proteomes" id="UP001318860"/>
    </source>
</evidence>
<protein>
    <recommendedName>
        <fullName evidence="6">DUF641 domain-containing protein</fullName>
    </recommendedName>
</protein>
<keyword evidence="1" id="KW-0175">Coiled coil</keyword>
<evidence type="ECO:0000313" key="4">
    <source>
        <dbReference type="EMBL" id="KAK6122169.1"/>
    </source>
</evidence>
<feature type="domain" description="GIL1/IRKI C-terminal" evidence="3">
    <location>
        <begin position="321"/>
        <end position="377"/>
    </location>
</feature>
<dbReference type="PANTHER" id="PTHR31161">
    <property type="entry name" value="PROTEIN GRAVITROPIC IN THE LIGHT 1"/>
    <property type="match status" value="1"/>
</dbReference>
<evidence type="ECO:0000256" key="1">
    <source>
        <dbReference type="SAM" id="Coils"/>
    </source>
</evidence>
<dbReference type="Pfam" id="PF04859">
    <property type="entry name" value="DUF641"/>
    <property type="match status" value="1"/>
</dbReference>
<proteinExistence type="predicted"/>
<evidence type="ECO:0008006" key="6">
    <source>
        <dbReference type="Google" id="ProtNLM"/>
    </source>
</evidence>
<organism evidence="4 5">
    <name type="scientific">Rehmannia glutinosa</name>
    <name type="common">Chinese foxglove</name>
    <dbReference type="NCBI Taxonomy" id="99300"/>
    <lineage>
        <taxon>Eukaryota</taxon>
        <taxon>Viridiplantae</taxon>
        <taxon>Streptophyta</taxon>
        <taxon>Embryophyta</taxon>
        <taxon>Tracheophyta</taxon>
        <taxon>Spermatophyta</taxon>
        <taxon>Magnoliopsida</taxon>
        <taxon>eudicotyledons</taxon>
        <taxon>Gunneridae</taxon>
        <taxon>Pentapetalae</taxon>
        <taxon>asterids</taxon>
        <taxon>lamiids</taxon>
        <taxon>Lamiales</taxon>
        <taxon>Orobanchaceae</taxon>
        <taxon>Rehmannieae</taxon>
        <taxon>Rehmannia</taxon>
    </lineage>
</organism>
<evidence type="ECO:0000259" key="2">
    <source>
        <dbReference type="Pfam" id="PF04859"/>
    </source>
</evidence>
<dbReference type="Proteomes" id="UP001318860">
    <property type="component" value="Unassembled WGS sequence"/>
</dbReference>
<dbReference type="InterPro" id="IPR006943">
    <property type="entry name" value="DUF641_pln"/>
</dbReference>
<sequence>MEFAASSKPLKPPTNISDMVSKLANVRKFRSIGVFNTPENPNHGHAYQITSSDNAPFVKEESDIATEDVVLYATKIHPKLSGVQKNGNVCDHVEILKLFDSLLALKLAYVKLQEAHIPYDPKKIRAADEEVVTLLDSLCTIKKAYKEKLLKEANSVSACSALLLAQIQVQERALVKLKSQAKNKDNEVARLRRELHELEMRNKKLAEEIREREWESFTGLNHNSFENVVKEVGKAIHDFTKPLIALMKLSDWDLDQAANAVQASVVYTKRSHKKYAFEAYVARRMFHGFSRQPCFMDNIMSLEDPIVALGLTAFVEPKAEMFGVKQGSEFSDIYMEVVEELNGYEAQLEKGQERYKVEFMVMPGFKLGETLIRSQVYVSKRVFYNGTD</sequence>
<comment type="caution">
    <text evidence="4">The sequence shown here is derived from an EMBL/GenBank/DDBJ whole genome shotgun (WGS) entry which is preliminary data.</text>
</comment>
<reference evidence="4 5" key="1">
    <citation type="journal article" date="2021" name="Comput. Struct. Biotechnol. J.">
        <title>De novo genome assembly of the potent medicinal plant Rehmannia glutinosa using nanopore technology.</title>
        <authorList>
            <person name="Ma L."/>
            <person name="Dong C."/>
            <person name="Song C."/>
            <person name="Wang X."/>
            <person name="Zheng X."/>
            <person name="Niu Y."/>
            <person name="Chen S."/>
            <person name="Feng W."/>
        </authorList>
    </citation>
    <scope>NUCLEOTIDE SEQUENCE [LARGE SCALE GENOMIC DNA]</scope>
    <source>
        <strain evidence="4">DH-2019</strain>
    </source>
</reference>
<feature type="domain" description="DUF641" evidence="2">
    <location>
        <begin position="95"/>
        <end position="207"/>
    </location>
</feature>
<evidence type="ECO:0000259" key="3">
    <source>
        <dbReference type="Pfam" id="PF24994"/>
    </source>
</evidence>
<gene>
    <name evidence="4" type="ORF">DH2020_044086</name>
</gene>
<keyword evidence="5" id="KW-1185">Reference proteome</keyword>